<comment type="caution">
    <text evidence="9">The sequence shown here is derived from an EMBL/GenBank/DDBJ whole genome shotgun (WGS) entry which is preliminary data.</text>
</comment>
<dbReference type="STRING" id="1280952.HJA_14624"/>
<evidence type="ECO:0000256" key="5">
    <source>
        <dbReference type="ARBA" id="ARBA00023125"/>
    </source>
</evidence>
<evidence type="ECO:0000256" key="7">
    <source>
        <dbReference type="ARBA" id="ARBA00023172"/>
    </source>
</evidence>
<dbReference type="Proteomes" id="UP000024816">
    <property type="component" value="Unassembled WGS sequence"/>
</dbReference>
<dbReference type="PRINTS" id="PR01727">
    <property type="entry name" value="DNABINDINGHU"/>
</dbReference>
<keyword evidence="3" id="KW-0810">Translation regulation</keyword>
<evidence type="ECO:0000313" key="9">
    <source>
        <dbReference type="EMBL" id="KCZ86844.1"/>
    </source>
</evidence>
<dbReference type="SUPFAM" id="SSF47729">
    <property type="entry name" value="IHF-like DNA-binding proteins"/>
    <property type="match status" value="1"/>
</dbReference>
<dbReference type="SMART" id="SM00411">
    <property type="entry name" value="BHL"/>
    <property type="match status" value="1"/>
</dbReference>
<evidence type="ECO:0000256" key="1">
    <source>
        <dbReference type="ARBA" id="ARBA00010529"/>
    </source>
</evidence>
<evidence type="ECO:0000313" key="10">
    <source>
        <dbReference type="Proteomes" id="UP000024816"/>
    </source>
</evidence>
<evidence type="ECO:0000256" key="6">
    <source>
        <dbReference type="ARBA" id="ARBA00023163"/>
    </source>
</evidence>
<dbReference type="EMBL" id="ARYJ01000011">
    <property type="protein sequence ID" value="KCZ86844.1"/>
    <property type="molecule type" value="Genomic_DNA"/>
</dbReference>
<dbReference type="CDD" id="cd13835">
    <property type="entry name" value="IHF_A"/>
    <property type="match status" value="1"/>
</dbReference>
<dbReference type="InterPro" id="IPR005684">
    <property type="entry name" value="IHF_alpha"/>
</dbReference>
<organism evidence="9 10">
    <name type="scientific">Hyphomonas jannaschiana VP2</name>
    <dbReference type="NCBI Taxonomy" id="1280952"/>
    <lineage>
        <taxon>Bacteria</taxon>
        <taxon>Pseudomonadati</taxon>
        <taxon>Pseudomonadota</taxon>
        <taxon>Alphaproteobacteria</taxon>
        <taxon>Hyphomonadales</taxon>
        <taxon>Hyphomonadaceae</taxon>
        <taxon>Hyphomonas</taxon>
    </lineage>
</organism>
<dbReference type="GO" id="GO:0006355">
    <property type="term" value="P:regulation of DNA-templated transcription"/>
    <property type="evidence" value="ECO:0007669"/>
    <property type="project" value="InterPro"/>
</dbReference>
<evidence type="ECO:0000256" key="2">
    <source>
        <dbReference type="ARBA" id="ARBA00018329"/>
    </source>
</evidence>
<dbReference type="PATRIC" id="fig|1280952.3.peg.2925"/>
<dbReference type="RefSeq" id="WP_035583602.1">
    <property type="nucleotide sequence ID" value="NZ_ARYJ01000011.1"/>
</dbReference>
<comment type="similarity">
    <text evidence="1 8">Belongs to the bacterial histone-like protein family.</text>
</comment>
<dbReference type="Pfam" id="PF00216">
    <property type="entry name" value="Bac_DNA_binding"/>
    <property type="match status" value="1"/>
</dbReference>
<dbReference type="GO" id="GO:0006417">
    <property type="term" value="P:regulation of translation"/>
    <property type="evidence" value="ECO:0007669"/>
    <property type="project" value="UniProtKB-KW"/>
</dbReference>
<dbReference type="GO" id="GO:0005829">
    <property type="term" value="C:cytosol"/>
    <property type="evidence" value="ECO:0007669"/>
    <property type="project" value="TreeGrafter"/>
</dbReference>
<dbReference type="GO" id="GO:0009893">
    <property type="term" value="P:positive regulation of metabolic process"/>
    <property type="evidence" value="ECO:0007669"/>
    <property type="project" value="UniProtKB-ARBA"/>
</dbReference>
<accession>A0A059F8C0</accession>
<gene>
    <name evidence="9" type="ORF">HJA_14624</name>
</gene>
<dbReference type="Gene3D" id="4.10.520.10">
    <property type="entry name" value="IHF-like DNA-binding proteins"/>
    <property type="match status" value="1"/>
</dbReference>
<evidence type="ECO:0000256" key="4">
    <source>
        <dbReference type="ARBA" id="ARBA00023015"/>
    </source>
</evidence>
<dbReference type="InterPro" id="IPR010992">
    <property type="entry name" value="IHF-like_DNA-bd_dom_sf"/>
</dbReference>
<dbReference type="InterPro" id="IPR000119">
    <property type="entry name" value="Hist_DNA-bd"/>
</dbReference>
<keyword evidence="10" id="KW-1185">Reference proteome</keyword>
<sequence length="97" mass="10786">MSNQTITRAEVTDKIVSEVGLTRQESSDLLDRTLDMIGAALEHEDEVKLSRFGNFVVRSKAAREGRNPKTGEEATIAARRVVTFRPSPMLKAQVDNK</sequence>
<reference evidence="9 10" key="1">
    <citation type="journal article" date="2014" name="Antonie Van Leeuwenhoek">
        <title>Hyphomonas beringensis sp. nov. and Hyphomonas chukchiensis sp. nov., isolated from surface seawater of the Bering Sea and Chukchi Sea.</title>
        <authorList>
            <person name="Li C."/>
            <person name="Lai Q."/>
            <person name="Li G."/>
            <person name="Dong C."/>
            <person name="Wang J."/>
            <person name="Liao Y."/>
            <person name="Shao Z."/>
        </authorList>
    </citation>
    <scope>NUCLEOTIDE SEQUENCE [LARGE SCALE GENOMIC DNA]</scope>
    <source>
        <strain evidence="9 10">VP2</strain>
    </source>
</reference>
<dbReference type="GO" id="GO:0030527">
    <property type="term" value="F:structural constituent of chromatin"/>
    <property type="evidence" value="ECO:0007669"/>
    <property type="project" value="InterPro"/>
</dbReference>
<protein>
    <recommendedName>
        <fullName evidence="2">Integration host factor subunit alpha</fullName>
    </recommendedName>
</protein>
<dbReference type="eggNOG" id="COG0776">
    <property type="taxonomic scope" value="Bacteria"/>
</dbReference>
<keyword evidence="6" id="KW-0804">Transcription</keyword>
<dbReference type="AlphaFoldDB" id="A0A059F8C0"/>
<dbReference type="GO" id="GO:0006310">
    <property type="term" value="P:DNA recombination"/>
    <property type="evidence" value="ECO:0007669"/>
    <property type="project" value="UniProtKB-KW"/>
</dbReference>
<name>A0A059F8C0_9PROT</name>
<dbReference type="PANTHER" id="PTHR33175">
    <property type="entry name" value="DNA-BINDING PROTEIN HU"/>
    <property type="match status" value="1"/>
</dbReference>
<keyword evidence="7" id="KW-0233">DNA recombination</keyword>
<dbReference type="NCBIfam" id="NF001401">
    <property type="entry name" value="PRK00285.1"/>
    <property type="match status" value="1"/>
</dbReference>
<keyword evidence="4" id="KW-0805">Transcription regulation</keyword>
<dbReference type="PANTHER" id="PTHR33175:SF2">
    <property type="entry name" value="INTEGRATION HOST FACTOR SUBUNIT ALPHA"/>
    <property type="match status" value="1"/>
</dbReference>
<evidence type="ECO:0000256" key="3">
    <source>
        <dbReference type="ARBA" id="ARBA00022845"/>
    </source>
</evidence>
<dbReference type="GO" id="GO:0003677">
    <property type="term" value="F:DNA binding"/>
    <property type="evidence" value="ECO:0007669"/>
    <property type="project" value="UniProtKB-KW"/>
</dbReference>
<proteinExistence type="inferred from homology"/>
<evidence type="ECO:0000256" key="8">
    <source>
        <dbReference type="RuleBase" id="RU003939"/>
    </source>
</evidence>
<dbReference type="OrthoDB" id="9797747at2"/>
<keyword evidence="5" id="KW-0238">DNA-binding</keyword>